<dbReference type="EMBL" id="VANU01000002">
    <property type="protein sequence ID" value="TLP39183.1"/>
    <property type="molecule type" value="Genomic_DNA"/>
</dbReference>
<dbReference type="RefSeq" id="WP_138151767.1">
    <property type="nucleotide sequence ID" value="NZ_CBDDKQ010000002.1"/>
</dbReference>
<evidence type="ECO:0000313" key="2">
    <source>
        <dbReference type="EMBL" id="TLP39183.1"/>
    </source>
</evidence>
<protein>
    <recommendedName>
        <fullName evidence="4">FAD/FMN-containing dehydrogenase</fullName>
    </recommendedName>
</protein>
<organism evidence="2 3">
    <name type="scientific">Arcobacter arenosus</name>
    <dbReference type="NCBI Taxonomy" id="2576037"/>
    <lineage>
        <taxon>Bacteria</taxon>
        <taxon>Pseudomonadati</taxon>
        <taxon>Campylobacterota</taxon>
        <taxon>Epsilonproteobacteria</taxon>
        <taxon>Campylobacterales</taxon>
        <taxon>Arcobacteraceae</taxon>
        <taxon>Arcobacter</taxon>
    </lineage>
</organism>
<sequence length="150" mass="17274">MKRLLLSLLVMGLSLFASEFKIGDKIETFSILNQHDKKVTIDDSIEKIIVSFEKDTGANINEYLSKKYPLFLKNNKAVFIANISGMPSIITKLFALPKMRKYDHEILLIYDEDDKRFISKEGKSTLYTLKDGIIKSIDFITKDDLDNIFK</sequence>
<dbReference type="Proteomes" id="UP000308901">
    <property type="component" value="Unassembled WGS sequence"/>
</dbReference>
<evidence type="ECO:0000313" key="3">
    <source>
        <dbReference type="Proteomes" id="UP000308901"/>
    </source>
</evidence>
<feature type="chain" id="PRO_5024281283" description="FAD/FMN-containing dehydrogenase" evidence="1">
    <location>
        <begin position="18"/>
        <end position="150"/>
    </location>
</feature>
<keyword evidence="1" id="KW-0732">Signal</keyword>
<keyword evidence="3" id="KW-1185">Reference proteome</keyword>
<reference evidence="2 3" key="1">
    <citation type="submission" date="2019-05" db="EMBL/GenBank/DDBJ databases">
        <title>Arcobacter sp. nov., isolated from sea sediment.</title>
        <authorList>
            <person name="Kim W."/>
        </authorList>
    </citation>
    <scope>NUCLEOTIDE SEQUENCE [LARGE SCALE GENOMIC DNA]</scope>
    <source>
        <strain evidence="2 3">CAU 1517</strain>
    </source>
</reference>
<dbReference type="AlphaFoldDB" id="A0A5R8Y1R0"/>
<gene>
    <name evidence="2" type="ORF">FDK22_04745</name>
</gene>
<evidence type="ECO:0000256" key="1">
    <source>
        <dbReference type="SAM" id="SignalP"/>
    </source>
</evidence>
<evidence type="ECO:0008006" key="4">
    <source>
        <dbReference type="Google" id="ProtNLM"/>
    </source>
</evidence>
<accession>A0A5R8Y1R0</accession>
<feature type="signal peptide" evidence="1">
    <location>
        <begin position="1"/>
        <end position="17"/>
    </location>
</feature>
<comment type="caution">
    <text evidence="2">The sequence shown here is derived from an EMBL/GenBank/DDBJ whole genome shotgun (WGS) entry which is preliminary data.</text>
</comment>
<dbReference type="OrthoDB" id="5340260at2"/>
<proteinExistence type="predicted"/>
<name>A0A5R8Y1R0_9BACT</name>